<evidence type="ECO:0008006" key="9">
    <source>
        <dbReference type="Google" id="ProtNLM"/>
    </source>
</evidence>
<dbReference type="AlphaFoldDB" id="A0A2S5TE45"/>
<keyword evidence="2" id="KW-1003">Cell membrane</keyword>
<dbReference type="InterPro" id="IPR005598">
    <property type="entry name" value="ATP_synth_I"/>
</dbReference>
<keyword evidence="5 6" id="KW-0472">Membrane</keyword>
<comment type="subcellular location">
    <subcellularLocation>
        <location evidence="1">Cell membrane</location>
        <topology evidence="1">Multi-pass membrane protein</topology>
    </subcellularLocation>
</comment>
<protein>
    <recommendedName>
        <fullName evidence="9">ATP synthase subunit I</fullName>
    </recommendedName>
</protein>
<keyword evidence="3 6" id="KW-0812">Transmembrane</keyword>
<dbReference type="GO" id="GO:0005886">
    <property type="term" value="C:plasma membrane"/>
    <property type="evidence" value="ECO:0007669"/>
    <property type="project" value="UniProtKB-SubCell"/>
</dbReference>
<organism evidence="7 8">
    <name type="scientific">Solimonas fluminis</name>
    <dbReference type="NCBI Taxonomy" id="2086571"/>
    <lineage>
        <taxon>Bacteria</taxon>
        <taxon>Pseudomonadati</taxon>
        <taxon>Pseudomonadota</taxon>
        <taxon>Gammaproteobacteria</taxon>
        <taxon>Nevskiales</taxon>
        <taxon>Nevskiaceae</taxon>
        <taxon>Solimonas</taxon>
    </lineage>
</organism>
<comment type="caution">
    <text evidence="7">The sequence shown here is derived from an EMBL/GenBank/DDBJ whole genome shotgun (WGS) entry which is preliminary data.</text>
</comment>
<proteinExistence type="predicted"/>
<sequence>MAGSVATERALQGCPGIPGAAILSVIDAVHHEFISRPTMKVATRIALLQLLIAVAGAVLWGSFQGWMAAAAGFCGGLICAVLTYYTAVKALGMETSDPRTMVTNLYRAESRKWVLAIVLFGFAIIVFKGALAPLATTFAAGHLVYWFALLWK</sequence>
<dbReference type="Pfam" id="PF03899">
    <property type="entry name" value="ATP-synt_I"/>
    <property type="match status" value="1"/>
</dbReference>
<evidence type="ECO:0000256" key="1">
    <source>
        <dbReference type="ARBA" id="ARBA00004651"/>
    </source>
</evidence>
<evidence type="ECO:0000313" key="8">
    <source>
        <dbReference type="Proteomes" id="UP000238220"/>
    </source>
</evidence>
<evidence type="ECO:0000256" key="6">
    <source>
        <dbReference type="SAM" id="Phobius"/>
    </source>
</evidence>
<feature type="transmembrane region" description="Helical" evidence="6">
    <location>
        <begin position="41"/>
        <end position="60"/>
    </location>
</feature>
<feature type="transmembrane region" description="Helical" evidence="6">
    <location>
        <begin position="113"/>
        <end position="146"/>
    </location>
</feature>
<dbReference type="Proteomes" id="UP000238220">
    <property type="component" value="Unassembled WGS sequence"/>
</dbReference>
<evidence type="ECO:0000256" key="5">
    <source>
        <dbReference type="ARBA" id="ARBA00023136"/>
    </source>
</evidence>
<keyword evidence="8" id="KW-1185">Reference proteome</keyword>
<feature type="transmembrane region" description="Helical" evidence="6">
    <location>
        <begin position="66"/>
        <end position="92"/>
    </location>
</feature>
<keyword evidence="4 6" id="KW-1133">Transmembrane helix</keyword>
<accession>A0A2S5TE45</accession>
<evidence type="ECO:0000256" key="4">
    <source>
        <dbReference type="ARBA" id="ARBA00022989"/>
    </source>
</evidence>
<dbReference type="EMBL" id="PSNW01000007">
    <property type="protein sequence ID" value="PPE73249.1"/>
    <property type="molecule type" value="Genomic_DNA"/>
</dbReference>
<evidence type="ECO:0000256" key="2">
    <source>
        <dbReference type="ARBA" id="ARBA00022475"/>
    </source>
</evidence>
<reference evidence="7 8" key="1">
    <citation type="submission" date="2018-02" db="EMBL/GenBank/DDBJ databases">
        <title>Genome sequencing of Solimonas sp. HR-BB.</title>
        <authorList>
            <person name="Lee Y."/>
            <person name="Jeon C.O."/>
        </authorList>
    </citation>
    <scope>NUCLEOTIDE SEQUENCE [LARGE SCALE GENOMIC DNA]</scope>
    <source>
        <strain evidence="7 8">HR-BB</strain>
    </source>
</reference>
<dbReference type="OrthoDB" id="7066765at2"/>
<name>A0A2S5TE45_9GAMM</name>
<evidence type="ECO:0000313" key="7">
    <source>
        <dbReference type="EMBL" id="PPE73249.1"/>
    </source>
</evidence>
<evidence type="ECO:0000256" key="3">
    <source>
        <dbReference type="ARBA" id="ARBA00022692"/>
    </source>
</evidence>
<gene>
    <name evidence="7" type="ORF">C3942_13305</name>
</gene>